<feature type="compositionally biased region" description="Acidic residues" evidence="4">
    <location>
        <begin position="681"/>
        <end position="691"/>
    </location>
</feature>
<feature type="region of interest" description="Disordered" evidence="4">
    <location>
        <begin position="768"/>
        <end position="823"/>
    </location>
</feature>
<feature type="compositionally biased region" description="Basic residues" evidence="4">
    <location>
        <begin position="326"/>
        <end position="335"/>
    </location>
</feature>
<keyword evidence="1" id="KW-0805">Transcription regulation</keyword>
<feature type="compositionally biased region" description="Acidic residues" evidence="4">
    <location>
        <begin position="1"/>
        <end position="26"/>
    </location>
</feature>
<dbReference type="Gene3D" id="2.30.30.140">
    <property type="match status" value="1"/>
</dbReference>
<evidence type="ECO:0000256" key="2">
    <source>
        <dbReference type="ARBA" id="ARBA00023163"/>
    </source>
</evidence>
<feature type="compositionally biased region" description="Polar residues" evidence="4">
    <location>
        <begin position="589"/>
        <end position="608"/>
    </location>
</feature>
<dbReference type="Gene3D" id="1.10.150.60">
    <property type="entry name" value="ARID DNA-binding domain"/>
    <property type="match status" value="1"/>
</dbReference>
<dbReference type="Proteomes" id="UP000762676">
    <property type="component" value="Unassembled WGS sequence"/>
</dbReference>
<evidence type="ECO:0000259" key="5">
    <source>
        <dbReference type="PROSITE" id="PS51011"/>
    </source>
</evidence>
<feature type="compositionally biased region" description="Polar residues" evidence="4">
    <location>
        <begin position="1354"/>
        <end position="1366"/>
    </location>
</feature>
<feature type="compositionally biased region" description="Basic residues" evidence="4">
    <location>
        <begin position="1109"/>
        <end position="1120"/>
    </location>
</feature>
<dbReference type="GO" id="GO:0000976">
    <property type="term" value="F:transcription cis-regulatory region binding"/>
    <property type="evidence" value="ECO:0007669"/>
    <property type="project" value="TreeGrafter"/>
</dbReference>
<dbReference type="SUPFAM" id="SSF54160">
    <property type="entry name" value="Chromo domain-like"/>
    <property type="match status" value="1"/>
</dbReference>
<organism evidence="6 7">
    <name type="scientific">Elysia marginata</name>
    <dbReference type="NCBI Taxonomy" id="1093978"/>
    <lineage>
        <taxon>Eukaryota</taxon>
        <taxon>Metazoa</taxon>
        <taxon>Spiralia</taxon>
        <taxon>Lophotrochozoa</taxon>
        <taxon>Mollusca</taxon>
        <taxon>Gastropoda</taxon>
        <taxon>Heterobranchia</taxon>
        <taxon>Euthyneura</taxon>
        <taxon>Panpulmonata</taxon>
        <taxon>Sacoglossa</taxon>
        <taxon>Placobranchoidea</taxon>
        <taxon>Plakobranchidae</taxon>
        <taxon>Elysia</taxon>
    </lineage>
</organism>
<feature type="region of interest" description="Disordered" evidence="4">
    <location>
        <begin position="123"/>
        <end position="347"/>
    </location>
</feature>
<feature type="region of interest" description="Disordered" evidence="4">
    <location>
        <begin position="1"/>
        <end position="28"/>
    </location>
</feature>
<feature type="compositionally biased region" description="Polar residues" evidence="4">
    <location>
        <begin position="1281"/>
        <end position="1303"/>
    </location>
</feature>
<keyword evidence="2" id="KW-0804">Transcription</keyword>
<feature type="compositionally biased region" description="Low complexity" evidence="4">
    <location>
        <begin position="558"/>
        <end position="569"/>
    </location>
</feature>
<dbReference type="GO" id="GO:0006357">
    <property type="term" value="P:regulation of transcription by RNA polymerase II"/>
    <property type="evidence" value="ECO:0007669"/>
    <property type="project" value="TreeGrafter"/>
</dbReference>
<feature type="compositionally biased region" description="Basic and acidic residues" evidence="4">
    <location>
        <begin position="1439"/>
        <end position="1454"/>
    </location>
</feature>
<feature type="compositionally biased region" description="Basic and acidic residues" evidence="4">
    <location>
        <begin position="144"/>
        <end position="163"/>
    </location>
</feature>
<feature type="compositionally biased region" description="Basic and acidic residues" evidence="4">
    <location>
        <begin position="794"/>
        <end position="819"/>
    </location>
</feature>
<dbReference type="InterPro" id="IPR016197">
    <property type="entry name" value="Chromo-like_dom_sf"/>
</dbReference>
<feature type="compositionally biased region" description="Acidic residues" evidence="4">
    <location>
        <begin position="428"/>
        <end position="439"/>
    </location>
</feature>
<dbReference type="PANTHER" id="PTHR13964:SF27">
    <property type="entry name" value="HAT-TRICK, ISOFORM D"/>
    <property type="match status" value="1"/>
</dbReference>
<feature type="region of interest" description="Disordered" evidence="4">
    <location>
        <begin position="860"/>
        <end position="957"/>
    </location>
</feature>
<accession>A0AAV4IHX1</accession>
<dbReference type="InterPro" id="IPR025995">
    <property type="entry name" value="Tudor-knot"/>
</dbReference>
<name>A0AAV4IHX1_9GAST</name>
<evidence type="ECO:0000256" key="1">
    <source>
        <dbReference type="ARBA" id="ARBA00023015"/>
    </source>
</evidence>
<feature type="region of interest" description="Disordered" evidence="4">
    <location>
        <begin position="521"/>
        <end position="698"/>
    </location>
</feature>
<dbReference type="SMART" id="SM00501">
    <property type="entry name" value="BRIGHT"/>
    <property type="match status" value="1"/>
</dbReference>
<dbReference type="EMBL" id="BMAT01009554">
    <property type="protein sequence ID" value="GFS08707.1"/>
    <property type="molecule type" value="Genomic_DNA"/>
</dbReference>
<feature type="domain" description="ARID" evidence="5">
    <location>
        <begin position="25"/>
        <end position="117"/>
    </location>
</feature>
<protein>
    <submittedName>
        <fullName evidence="6">AT-rich interactive domain-containing protein 4B-like</fullName>
    </submittedName>
</protein>
<comment type="caution">
    <text evidence="6">The sequence shown here is derived from an EMBL/GenBank/DDBJ whole genome shotgun (WGS) entry which is preliminary data.</text>
</comment>
<dbReference type="InterPro" id="IPR051232">
    <property type="entry name" value="ARID/SWI1_ChromRemod"/>
</dbReference>
<feature type="compositionally biased region" description="Polar residues" evidence="4">
    <location>
        <begin position="1214"/>
        <end position="1224"/>
    </location>
</feature>
<evidence type="ECO:0000313" key="7">
    <source>
        <dbReference type="Proteomes" id="UP000762676"/>
    </source>
</evidence>
<feature type="compositionally biased region" description="Basic residues" evidence="4">
    <location>
        <begin position="1331"/>
        <end position="1349"/>
    </location>
</feature>
<feature type="region of interest" description="Disordered" evidence="4">
    <location>
        <begin position="1430"/>
        <end position="1454"/>
    </location>
</feature>
<feature type="compositionally biased region" description="Acidic residues" evidence="4">
    <location>
        <begin position="609"/>
        <end position="641"/>
    </location>
</feature>
<feature type="compositionally biased region" description="Basic and acidic residues" evidence="4">
    <location>
        <begin position="1095"/>
        <end position="1106"/>
    </location>
</feature>
<evidence type="ECO:0000256" key="3">
    <source>
        <dbReference type="ARBA" id="ARBA00023242"/>
    </source>
</evidence>
<dbReference type="Pfam" id="PF01388">
    <property type="entry name" value="ARID"/>
    <property type="match status" value="1"/>
</dbReference>
<proteinExistence type="predicted"/>
<dbReference type="SMART" id="SM01014">
    <property type="entry name" value="ARID"/>
    <property type="match status" value="1"/>
</dbReference>
<feature type="region of interest" description="Disordered" evidence="4">
    <location>
        <begin position="972"/>
        <end position="1059"/>
    </location>
</feature>
<feature type="compositionally biased region" description="Polar residues" evidence="4">
    <location>
        <begin position="782"/>
        <end position="793"/>
    </location>
</feature>
<feature type="compositionally biased region" description="Basic residues" evidence="4">
    <location>
        <begin position="983"/>
        <end position="993"/>
    </location>
</feature>
<dbReference type="PANTHER" id="PTHR13964">
    <property type="entry name" value="RBP-RELATED"/>
    <property type="match status" value="1"/>
</dbReference>
<feature type="region of interest" description="Disordered" evidence="4">
    <location>
        <begin position="1071"/>
        <end position="1386"/>
    </location>
</feature>
<feature type="compositionally biased region" description="Basic and acidic residues" evidence="4">
    <location>
        <begin position="1047"/>
        <end position="1057"/>
    </location>
</feature>
<sequence>MLGSDIEDDDDDNAEDEYASEDEPFEEKDRFVAQLYKFMDDRGTPINKAPCIGNKDLNLYRLFKIVQHLGGYNKVTKEMKWPLVYSKMGLPSLHLNPAHQIRAAYKKYLDAYETFFRKLGSTMGTLSRPGRARHNSGRSILSFRARERSPRSPKPPEKNKEDQAETVIAKGSSDKIDDPVDSSSVTSTEESDIITRRTPRRDARTPLIREESKERKEEHLTKPKKEEKKEEVTSTKVKKDEVMSKTKKEEATPVTKGKKTDLIKVKKDEDIFKKDERKSARKGKAGEDAKEVDKEDKKPVRSVKKDKEEDKTEDALEEVAPTPNSPKKRITRRKLLAPESAKEPVVKVEGETMKKMLVKEQKVVEKKEKEIPRTLERRDSRATEKKISEKKESVSKAVDKKESASVEKKIKVVEEKKKKEKKIKDDGDGGSDDGDDIEADLDKPEPKVNYPIGSKLRVKYGKGKNQKIYIAKVVELGRDAGHKTYRVHYAGWNSRYDEWIRPDRVVSVLDRPEISKFSKLTSLGKQGSSVTSSAKKVTTPPKTPAKSQDIFRTPKLVSSKTRATRSSSTENVAGTSLKRTGLQKRMTRRGSTVTDSTGSKSPESQGSSDAEENAGSVEDDESTKDDKEGDGDDEGLDVDIEEGSRNGAAADRIETPVLDVYKEDESTTKESSISELGSERTDEDDTEEFGENGDKSKISKACVEPDYSCSTSEEVSADIVDQPLQEVDAKQENEMPIIAKPVKSTVSVTEVKQAVDEIIVSVPHDKIDASNIENDGNDQEVSENISSDTSNKGDNVDMKSEALVERDNPEVCEGGKEDSVTFTSTMDVAGPSSVQEIETEGIVPASHSIPHLVKEVVEVSAEEKPTIKSGRGRKKDPLKDSSKKSIRTLDMTRTSSASSAAEIPMLEPMEPQMQPVDQERQQKESSPYDFEDVESPWKPEVTKKWEPTVSSTSTCAETIVPSDQKALKTVALEATEDEEREKKKVKKKGKKKPISPEFIDEIKPEEASSAIEQQPLKSTAPAAGEEPVEDVVSEKIGPRKKGRKKKDGGGEAKKDVIDQYENTVNSVVEAVKHSLQGADSDQEQRTTVKRRRPKRVSESDSKDVTKSAKLMRKFGTRKATKASELVEANKTTDEPSKALAPESTSALSTLAEGEAVTNKKSSREPSFCESQGFEPHSEPPDGSAGFDNTPPTTPEHDDASSGAIEKHFEKGESSSHTQHHSAPSVSEPHKQKDLSKTVCPSSSATSSLTLSVSSTTIVSSQVQSSTKSSSESPSDNDVISTASTDNLDSGVTNQQSESSGTDQDTQDPHNGTGRKRRQPSEGPSPAVTAQPKKKKRVHGTRSRTAKKSPKYIGNSDSQGSASNTPNHYPPESPPTKFVDVSKSPRPSKYNFNADLGEYLEGEARCNFLIAKMKEIKTIYMNLKSEVATIDRRRKRAKRKEKDGAQVSNEKDNAT</sequence>
<feature type="compositionally biased region" description="Basic and acidic residues" evidence="4">
    <location>
        <begin position="1194"/>
        <end position="1213"/>
    </location>
</feature>
<keyword evidence="7" id="KW-1185">Reference proteome</keyword>
<feature type="region of interest" description="Disordered" evidence="4">
    <location>
        <begin position="361"/>
        <end position="450"/>
    </location>
</feature>
<evidence type="ECO:0000313" key="6">
    <source>
        <dbReference type="EMBL" id="GFS08707.1"/>
    </source>
</evidence>
<feature type="compositionally biased region" description="Low complexity" evidence="4">
    <location>
        <begin position="904"/>
        <end position="915"/>
    </location>
</feature>
<dbReference type="Pfam" id="PF11717">
    <property type="entry name" value="Tudor-knot"/>
    <property type="match status" value="1"/>
</dbReference>
<evidence type="ECO:0000256" key="4">
    <source>
        <dbReference type="SAM" id="MobiDB-lite"/>
    </source>
</evidence>
<dbReference type="InterPro" id="IPR036431">
    <property type="entry name" value="ARID_dom_sf"/>
</dbReference>
<feature type="compositionally biased region" description="Basic and acidic residues" evidence="4">
    <location>
        <begin position="258"/>
        <end position="314"/>
    </location>
</feature>
<keyword evidence="3" id="KW-0539">Nucleus</keyword>
<gene>
    <name evidence="6" type="ORF">ElyMa_004764200</name>
</gene>
<dbReference type="PROSITE" id="PS51011">
    <property type="entry name" value="ARID"/>
    <property type="match status" value="1"/>
</dbReference>
<dbReference type="InterPro" id="IPR001606">
    <property type="entry name" value="ARID_dom"/>
</dbReference>
<reference evidence="6 7" key="1">
    <citation type="journal article" date="2021" name="Elife">
        <title>Chloroplast acquisition without the gene transfer in kleptoplastic sea slugs, Plakobranchus ocellatus.</title>
        <authorList>
            <person name="Maeda T."/>
            <person name="Takahashi S."/>
            <person name="Yoshida T."/>
            <person name="Shimamura S."/>
            <person name="Takaki Y."/>
            <person name="Nagai Y."/>
            <person name="Toyoda A."/>
            <person name="Suzuki Y."/>
            <person name="Arimoto A."/>
            <person name="Ishii H."/>
            <person name="Satoh N."/>
            <person name="Nishiyama T."/>
            <person name="Hasebe M."/>
            <person name="Maruyama T."/>
            <person name="Minagawa J."/>
            <person name="Obokata J."/>
            <person name="Shigenobu S."/>
        </authorList>
    </citation>
    <scope>NUCLEOTIDE SEQUENCE [LARGE SCALE GENOMIC DNA]</scope>
</reference>
<dbReference type="SUPFAM" id="SSF46774">
    <property type="entry name" value="ARID-like"/>
    <property type="match status" value="1"/>
</dbReference>
<feature type="compositionally biased region" description="Basic and acidic residues" evidence="4">
    <location>
        <begin position="361"/>
        <end position="427"/>
    </location>
</feature>
<feature type="compositionally biased region" description="Basic and acidic residues" evidence="4">
    <location>
        <begin position="935"/>
        <end position="946"/>
    </location>
</feature>
<feature type="compositionally biased region" description="Low complexity" evidence="4">
    <location>
        <begin position="528"/>
        <end position="547"/>
    </location>
</feature>
<feature type="compositionally biased region" description="Low complexity" evidence="4">
    <location>
        <begin position="1236"/>
        <end position="1280"/>
    </location>
</feature>
<dbReference type="GO" id="GO:0005634">
    <property type="term" value="C:nucleus"/>
    <property type="evidence" value="ECO:0007669"/>
    <property type="project" value="TreeGrafter"/>
</dbReference>
<feature type="compositionally biased region" description="Basic and acidic residues" evidence="4">
    <location>
        <begin position="200"/>
        <end position="251"/>
    </location>
</feature>